<dbReference type="Proteomes" id="UP000540989">
    <property type="component" value="Unassembled WGS sequence"/>
</dbReference>
<dbReference type="SUPFAM" id="SSF52172">
    <property type="entry name" value="CheY-like"/>
    <property type="match status" value="1"/>
</dbReference>
<dbReference type="PANTHER" id="PTHR37299">
    <property type="entry name" value="TRANSCRIPTIONAL REGULATOR-RELATED"/>
    <property type="match status" value="1"/>
</dbReference>
<dbReference type="PANTHER" id="PTHR37299:SF1">
    <property type="entry name" value="STAGE 0 SPORULATION PROTEIN A HOMOLOG"/>
    <property type="match status" value="1"/>
</dbReference>
<evidence type="ECO:0000259" key="2">
    <source>
        <dbReference type="PROSITE" id="PS50110"/>
    </source>
</evidence>
<evidence type="ECO:0000256" key="1">
    <source>
        <dbReference type="PROSITE-ProRule" id="PRU00169"/>
    </source>
</evidence>
<reference evidence="4 5" key="1">
    <citation type="submission" date="2020-08" db="EMBL/GenBank/DDBJ databases">
        <title>Genomic Encyclopedia of Type Strains, Phase IV (KMG-V): Genome sequencing to study the core and pangenomes of soil and plant-associated prokaryotes.</title>
        <authorList>
            <person name="Whitman W."/>
        </authorList>
    </citation>
    <scope>NUCLEOTIDE SEQUENCE [LARGE SCALE GENOMIC DNA]</scope>
    <source>
        <strain evidence="4 5">M8UP14</strain>
    </source>
</reference>
<dbReference type="GO" id="GO:0003677">
    <property type="term" value="F:DNA binding"/>
    <property type="evidence" value="ECO:0007669"/>
    <property type="project" value="InterPro"/>
</dbReference>
<dbReference type="Gene3D" id="3.40.50.2300">
    <property type="match status" value="1"/>
</dbReference>
<proteinExistence type="predicted"/>
<dbReference type="InterPro" id="IPR046947">
    <property type="entry name" value="LytR-like"/>
</dbReference>
<dbReference type="AlphaFoldDB" id="A0A7W7Z9U3"/>
<dbReference type="InterPro" id="IPR001789">
    <property type="entry name" value="Sig_transdc_resp-reg_receiver"/>
</dbReference>
<dbReference type="SMART" id="SM00448">
    <property type="entry name" value="REC"/>
    <property type="match status" value="1"/>
</dbReference>
<feature type="domain" description="Response regulatory" evidence="2">
    <location>
        <begin position="10"/>
        <end position="123"/>
    </location>
</feature>
<evidence type="ECO:0000259" key="3">
    <source>
        <dbReference type="PROSITE" id="PS50930"/>
    </source>
</evidence>
<dbReference type="InterPro" id="IPR007492">
    <property type="entry name" value="LytTR_DNA-bd_dom"/>
</dbReference>
<dbReference type="GO" id="GO:0000156">
    <property type="term" value="F:phosphorelay response regulator activity"/>
    <property type="evidence" value="ECO:0007669"/>
    <property type="project" value="InterPro"/>
</dbReference>
<organism evidence="4 5">
    <name type="scientific">Granulicella aggregans</name>
    <dbReference type="NCBI Taxonomy" id="474949"/>
    <lineage>
        <taxon>Bacteria</taxon>
        <taxon>Pseudomonadati</taxon>
        <taxon>Acidobacteriota</taxon>
        <taxon>Terriglobia</taxon>
        <taxon>Terriglobales</taxon>
        <taxon>Acidobacteriaceae</taxon>
        <taxon>Granulicella</taxon>
    </lineage>
</organism>
<protein>
    <submittedName>
        <fullName evidence="4">Two-component system LytT family response regulator</fullName>
    </submittedName>
</protein>
<sequence length="261" mass="29536">MTALSRDGIRVLIVDDEAPARQRLSDLLTQDPEVSSVQEAGDGETAVRMILSERPDLVLLDVQMPELNGLEVIEAVGSEIMPFTVFVTAYDQHAMRAFEANALDYLLKPFSDERFETMLARAKRRTDDLHLLEFGQNVAQVLSSQAIETRHLDRLAIKTDGITKFVRLKDVDWIEAAGVYVTLHVSGKEMLYRASLADLEHRLDPIRFLRIHRSAIINIESIVQLEALSHGEFEVLLKDGSHPRVSRSYRSSMEKRLGQKL</sequence>
<dbReference type="EMBL" id="JACHIP010000001">
    <property type="protein sequence ID" value="MBB5055421.1"/>
    <property type="molecule type" value="Genomic_DNA"/>
</dbReference>
<dbReference type="Pfam" id="PF00072">
    <property type="entry name" value="Response_reg"/>
    <property type="match status" value="1"/>
</dbReference>
<evidence type="ECO:0000313" key="5">
    <source>
        <dbReference type="Proteomes" id="UP000540989"/>
    </source>
</evidence>
<keyword evidence="1" id="KW-0597">Phosphoprotein</keyword>
<feature type="modified residue" description="4-aspartylphosphate" evidence="1">
    <location>
        <position position="61"/>
    </location>
</feature>
<dbReference type="Pfam" id="PF04397">
    <property type="entry name" value="LytTR"/>
    <property type="match status" value="1"/>
</dbReference>
<dbReference type="RefSeq" id="WP_184213098.1">
    <property type="nucleotide sequence ID" value="NZ_JACHIP010000001.1"/>
</dbReference>
<name>A0A7W7Z9U3_9BACT</name>
<dbReference type="PROSITE" id="PS50930">
    <property type="entry name" value="HTH_LYTTR"/>
    <property type="match status" value="1"/>
</dbReference>
<feature type="domain" description="HTH LytTR-type" evidence="3">
    <location>
        <begin position="155"/>
        <end position="259"/>
    </location>
</feature>
<evidence type="ECO:0000313" key="4">
    <source>
        <dbReference type="EMBL" id="MBB5055421.1"/>
    </source>
</evidence>
<dbReference type="InterPro" id="IPR011006">
    <property type="entry name" value="CheY-like_superfamily"/>
</dbReference>
<dbReference type="SMART" id="SM00850">
    <property type="entry name" value="LytTR"/>
    <property type="match status" value="1"/>
</dbReference>
<comment type="caution">
    <text evidence="4">The sequence shown here is derived from an EMBL/GenBank/DDBJ whole genome shotgun (WGS) entry which is preliminary data.</text>
</comment>
<dbReference type="PROSITE" id="PS50110">
    <property type="entry name" value="RESPONSE_REGULATORY"/>
    <property type="match status" value="1"/>
</dbReference>
<dbReference type="Gene3D" id="2.40.50.1020">
    <property type="entry name" value="LytTr DNA-binding domain"/>
    <property type="match status" value="1"/>
</dbReference>
<keyword evidence="5" id="KW-1185">Reference proteome</keyword>
<gene>
    <name evidence="4" type="ORF">HDF16_000090</name>
</gene>
<accession>A0A7W7Z9U3</accession>